<proteinExistence type="predicted"/>
<evidence type="ECO:0000313" key="3">
    <source>
        <dbReference type="Proteomes" id="UP000254134"/>
    </source>
</evidence>
<protein>
    <submittedName>
        <fullName evidence="2">Uncharacterized protein</fullName>
    </submittedName>
</protein>
<dbReference type="RefSeq" id="WP_281268429.1">
    <property type="nucleotide sequence ID" value="NZ_QQZY01000003.1"/>
</dbReference>
<reference evidence="2 3" key="1">
    <citation type="submission" date="2018-07" db="EMBL/GenBank/DDBJ databases">
        <title>High-quality-draft genome sequence of Gaiella occulta.</title>
        <authorList>
            <person name="Severino R."/>
            <person name="Froufe H.J.C."/>
            <person name="Rainey F.A."/>
            <person name="Barroso C."/>
            <person name="Albuquerque L."/>
            <person name="Lobo-Da-Cunha A."/>
            <person name="Da Costa M.S."/>
            <person name="Egas C."/>
        </authorList>
    </citation>
    <scope>NUCLEOTIDE SEQUENCE [LARGE SCALE GENOMIC DNA]</scope>
    <source>
        <strain evidence="2 3">F2-233</strain>
    </source>
</reference>
<evidence type="ECO:0000313" key="2">
    <source>
        <dbReference type="EMBL" id="RDI74545.1"/>
    </source>
</evidence>
<name>A0A7M2YX17_9ACTN</name>
<dbReference type="AlphaFoldDB" id="A0A7M2YX17"/>
<sequence>MRRRSRLRERVTVVTFALVVVAGVVGVAFAAGYILGKLLL</sequence>
<comment type="caution">
    <text evidence="2">The sequence shown here is derived from an EMBL/GenBank/DDBJ whole genome shotgun (WGS) entry which is preliminary data.</text>
</comment>
<accession>A0A7M2YX17</accession>
<organism evidence="2 3">
    <name type="scientific">Gaiella occulta</name>
    <dbReference type="NCBI Taxonomy" id="1002870"/>
    <lineage>
        <taxon>Bacteria</taxon>
        <taxon>Bacillati</taxon>
        <taxon>Actinomycetota</taxon>
        <taxon>Thermoleophilia</taxon>
        <taxon>Gaiellales</taxon>
        <taxon>Gaiellaceae</taxon>
        <taxon>Gaiella</taxon>
    </lineage>
</organism>
<gene>
    <name evidence="2" type="ORF">Gocc_1434</name>
</gene>
<keyword evidence="1" id="KW-0472">Membrane</keyword>
<keyword evidence="1" id="KW-1133">Transmembrane helix</keyword>
<dbReference type="EMBL" id="QQZY01000003">
    <property type="protein sequence ID" value="RDI74545.1"/>
    <property type="molecule type" value="Genomic_DNA"/>
</dbReference>
<evidence type="ECO:0000256" key="1">
    <source>
        <dbReference type="SAM" id="Phobius"/>
    </source>
</evidence>
<dbReference type="Proteomes" id="UP000254134">
    <property type="component" value="Unassembled WGS sequence"/>
</dbReference>
<reference evidence="3" key="2">
    <citation type="journal article" date="2019" name="MicrobiologyOpen">
        <title>High-quality draft genome sequence of Gaiella occulta isolated from a 150 meter deep mineral water borehole and comparison with the genome sequences of other deep-branching lineages of the phylum Actinobacteria.</title>
        <authorList>
            <person name="Severino R."/>
            <person name="Froufe H.J.C."/>
            <person name="Barroso C."/>
            <person name="Albuquerque L."/>
            <person name="Lobo-da-Cunha A."/>
            <person name="da Costa M.S."/>
            <person name="Egas C."/>
        </authorList>
    </citation>
    <scope>NUCLEOTIDE SEQUENCE [LARGE SCALE GENOMIC DNA]</scope>
    <source>
        <strain evidence="3">F2-233</strain>
    </source>
</reference>
<feature type="transmembrane region" description="Helical" evidence="1">
    <location>
        <begin position="12"/>
        <end position="35"/>
    </location>
</feature>
<keyword evidence="3" id="KW-1185">Reference proteome</keyword>
<keyword evidence="1" id="KW-0812">Transmembrane</keyword>